<evidence type="ECO:0000256" key="6">
    <source>
        <dbReference type="ARBA" id="ARBA00023004"/>
    </source>
</evidence>
<evidence type="ECO:0000256" key="7">
    <source>
        <dbReference type="ARBA" id="ARBA00023014"/>
    </source>
</evidence>
<dbReference type="SUPFAM" id="SSF56228">
    <property type="entry name" value="Aldehyde ferredoxin oxidoreductase, N-terminal domain"/>
    <property type="match status" value="1"/>
</dbReference>
<dbReference type="GO" id="GO:0033726">
    <property type="term" value="F:aldehyde ferredoxin oxidoreductase activity"/>
    <property type="evidence" value="ECO:0007669"/>
    <property type="project" value="UniProtKB-EC"/>
</dbReference>
<sequence length="633" mass="70430">MTRLKGYGGKVLRVDLTHRTYRAEELDPSLAKAFIGGRGLNAYRLYWEVPPGVDPLGPENKLMIATGPLVGFPHGLGSRLNVTSRSPLTGLLGDSNAGTHFSEEMKFAGYDQIIIEGRSERPVYLYITESGVEFMDAEGLWGFTVSQTHEAIRHELGDQRVQVGAVGPAAENLVKFAGVFFNVYRAAGRTGMGTVLASKNVKAIAVRGDGYIEAENVDELIKVIDEMLRRIYENPQYWPRRIMGTSRVLMAGQRLGFLPGRHFQDPVVDYAYDVSGERLAREYNVKVRACSAGCALPCARFFMIKRGPLAGLMGEGPEYEPLGGFTVRVGNRDLDRALKIILKVADYGMDAITTSEVIAWLMELRQRGEITDEEAGVKLEWGNPDTIEELVDMIAYRRGIGKVLAEGVKRASEMLNRGKDIAFHVKGLEMIQADPRALKGYGLGFAVASRGADHLRSEPFVEVEDDPELGKKMFGEPEAAMRLGVKGKGKLINYFEDLNAIVDSFESCKNTAENMLILDFDMAARAYTAITGIHVTESEMREAGMRIVNIERAYLVREGVRRSHDRLPKRFLEEPLRSGPAKGHVIELDVMLDEYYDVRGWTRDGVPRRSTLLRLGLKEVAMDLEARGIKLED</sequence>
<evidence type="ECO:0000256" key="3">
    <source>
        <dbReference type="ARBA" id="ARBA00022485"/>
    </source>
</evidence>
<evidence type="ECO:0000259" key="9">
    <source>
        <dbReference type="SMART" id="SM00790"/>
    </source>
</evidence>
<name>D9Q312_ACIS3</name>
<keyword evidence="3" id="KW-0004">4Fe-4S</keyword>
<evidence type="ECO:0000313" key="11">
    <source>
        <dbReference type="Proteomes" id="UP000000346"/>
    </source>
</evidence>
<keyword evidence="4" id="KW-0479">Metal-binding</keyword>
<dbReference type="InterPro" id="IPR036503">
    <property type="entry name" value="Ald_Fedxn_OxRdtase_N_sf"/>
</dbReference>
<accession>D9Q312</accession>
<dbReference type="AlphaFoldDB" id="D9Q312"/>
<proteinExistence type="inferred from homology"/>
<comment type="cofactor">
    <cofactor evidence="1">
        <name>[4Fe-4S] cluster</name>
        <dbReference type="ChEBI" id="CHEBI:49883"/>
    </cofactor>
</comment>
<evidence type="ECO:0000256" key="8">
    <source>
        <dbReference type="ARBA" id="ARBA00049934"/>
    </source>
</evidence>
<evidence type="ECO:0000256" key="2">
    <source>
        <dbReference type="ARBA" id="ARBA00011032"/>
    </source>
</evidence>
<protein>
    <submittedName>
        <fullName evidence="10">Tungsten-containing aldehyde:ferredoxin oxidoreductase</fullName>
        <ecNumber evidence="10">1.2.7.5</ecNumber>
    </submittedName>
</protein>
<dbReference type="GeneID" id="9499550"/>
<organism evidence="10 11">
    <name type="scientific">Acidilobus saccharovorans (strain DSM 16705 / JCM 18335 / VKM B-2471 / 345-15)</name>
    <dbReference type="NCBI Taxonomy" id="666510"/>
    <lineage>
        <taxon>Archaea</taxon>
        <taxon>Thermoproteota</taxon>
        <taxon>Thermoprotei</taxon>
        <taxon>Acidilobales</taxon>
        <taxon>Acidilobaceae</taxon>
        <taxon>Acidilobus</taxon>
    </lineage>
</organism>
<evidence type="ECO:0000313" key="10">
    <source>
        <dbReference type="EMBL" id="ADL19700.1"/>
    </source>
</evidence>
<comment type="cofactor">
    <cofactor evidence="8">
        <name>tungstopterin</name>
        <dbReference type="ChEBI" id="CHEBI:30402"/>
    </cofactor>
</comment>
<dbReference type="Gene3D" id="1.10.599.10">
    <property type="entry name" value="Aldehyde Ferredoxin Oxidoreductase Protein, subunit A, domain 3"/>
    <property type="match status" value="1"/>
</dbReference>
<dbReference type="InterPro" id="IPR013985">
    <property type="entry name" value="Ald_Fedxn_OxRdtase_dom3"/>
</dbReference>
<keyword evidence="11" id="KW-1185">Reference proteome</keyword>
<dbReference type="InterPro" id="IPR013983">
    <property type="entry name" value="Ald_Fedxn_OxRdtase_N"/>
</dbReference>
<keyword evidence="7" id="KW-0411">Iron-sulfur</keyword>
<dbReference type="SUPFAM" id="SSF48310">
    <property type="entry name" value="Aldehyde ferredoxin oxidoreductase, C-terminal domains"/>
    <property type="match status" value="1"/>
</dbReference>
<keyword evidence="5 10" id="KW-0560">Oxidoreductase</keyword>
<dbReference type="GO" id="GO:0051539">
    <property type="term" value="F:4 iron, 4 sulfur cluster binding"/>
    <property type="evidence" value="ECO:0007669"/>
    <property type="project" value="UniProtKB-KW"/>
</dbReference>
<dbReference type="InterPro" id="IPR001203">
    <property type="entry name" value="OxRdtase_Ald_Fedxn_C"/>
</dbReference>
<dbReference type="Pfam" id="PF02730">
    <property type="entry name" value="AFOR_N"/>
    <property type="match status" value="1"/>
</dbReference>
<dbReference type="SMART" id="SM00790">
    <property type="entry name" value="AFOR_N"/>
    <property type="match status" value="1"/>
</dbReference>
<dbReference type="eggNOG" id="arCOG00706">
    <property type="taxonomic scope" value="Archaea"/>
</dbReference>
<dbReference type="InterPro" id="IPR013984">
    <property type="entry name" value="Ald_Fedxn_OxRdtase_dom2"/>
</dbReference>
<dbReference type="EMBL" id="CP001742">
    <property type="protein sequence ID" value="ADL19700.1"/>
    <property type="molecule type" value="Genomic_DNA"/>
</dbReference>
<evidence type="ECO:0000256" key="4">
    <source>
        <dbReference type="ARBA" id="ARBA00022723"/>
    </source>
</evidence>
<dbReference type="STRING" id="666510.ASAC_1295"/>
<dbReference type="PANTHER" id="PTHR30038">
    <property type="entry name" value="ALDEHYDE FERREDOXIN OXIDOREDUCTASE"/>
    <property type="match status" value="1"/>
</dbReference>
<reference evidence="10 11" key="1">
    <citation type="journal article" date="2010" name="Appl. Environ. Microbiol.">
        <title>The genome sequence of the crenarchaeon Acidilobus saccharovorans supports a new order, Acidilobales, and suggests an important ecological role in terrestrial acidic hot springs.</title>
        <authorList>
            <person name="Mardanov A.V."/>
            <person name="Svetlitchnyi V.A."/>
            <person name="Beletsky A.V."/>
            <person name="Prokofeva M.I."/>
            <person name="Bonch-Osmolovskaya E.A."/>
            <person name="Ravin N.V."/>
            <person name="Skryabin K.G."/>
        </authorList>
    </citation>
    <scope>NUCLEOTIDE SEQUENCE [LARGE SCALE GENOMIC DNA]</scope>
    <source>
        <strain evidence="11">DSM 16705 / JCM 18335 / VKM B-2471 / 345-15</strain>
    </source>
</reference>
<dbReference type="InterPro" id="IPR051919">
    <property type="entry name" value="W-dependent_AOR"/>
</dbReference>
<dbReference type="KEGG" id="asc:ASAC_1295"/>
<dbReference type="GO" id="GO:0046872">
    <property type="term" value="F:metal ion binding"/>
    <property type="evidence" value="ECO:0007669"/>
    <property type="project" value="UniProtKB-KW"/>
</dbReference>
<dbReference type="HOGENOM" id="CLU_020364_1_0_2"/>
<dbReference type="InterPro" id="IPR036021">
    <property type="entry name" value="Tungsten_al_ferr_oxy-like_C"/>
</dbReference>
<evidence type="ECO:0000256" key="1">
    <source>
        <dbReference type="ARBA" id="ARBA00001966"/>
    </source>
</evidence>
<dbReference type="InParanoid" id="D9Q312"/>
<dbReference type="Gene3D" id="1.10.569.10">
    <property type="entry name" value="Aldehyde Ferredoxin Oxidoreductase Protein, subunit A, domain 2"/>
    <property type="match status" value="1"/>
</dbReference>
<gene>
    <name evidence="10" type="ordered locus">ASAC_1295</name>
</gene>
<feature type="domain" description="Aldehyde ferredoxin oxidoreductase N-terminal" evidence="9">
    <location>
        <begin position="7"/>
        <end position="210"/>
    </location>
</feature>
<dbReference type="EC" id="1.2.7.5" evidence="10"/>
<evidence type="ECO:0000256" key="5">
    <source>
        <dbReference type="ARBA" id="ARBA00023002"/>
    </source>
</evidence>
<dbReference type="PANTHER" id="PTHR30038:SF0">
    <property type="entry name" value="TUNGSTEN-CONTAINING ALDEHYDE FERREDOXIN OXIDOREDUCTASE"/>
    <property type="match status" value="1"/>
</dbReference>
<comment type="similarity">
    <text evidence="2">Belongs to the AOR/FOR family.</text>
</comment>
<dbReference type="OrthoDB" id="30771at2157"/>
<dbReference type="RefSeq" id="WP_013267212.1">
    <property type="nucleotide sequence ID" value="NC_014374.1"/>
</dbReference>
<keyword evidence="6" id="KW-0408">Iron</keyword>
<dbReference type="Gene3D" id="3.60.9.10">
    <property type="entry name" value="Aldehyde ferredoxin oxidoreductase, N-terminal domain"/>
    <property type="match status" value="1"/>
</dbReference>
<dbReference type="Proteomes" id="UP000000346">
    <property type="component" value="Chromosome"/>
</dbReference>
<dbReference type="GO" id="GO:0009055">
    <property type="term" value="F:electron transfer activity"/>
    <property type="evidence" value="ECO:0007669"/>
    <property type="project" value="InterPro"/>
</dbReference>
<dbReference type="Pfam" id="PF01314">
    <property type="entry name" value="AFOR_C"/>
    <property type="match status" value="1"/>
</dbReference>